<dbReference type="STRING" id="157910.SAMN05445850_6500"/>
<proteinExistence type="predicted"/>
<sequence length="107" mass="12306">MLDVSRRARLLGRVHGLQLVDSEHRLEEHGRLDTLEGVRAVGQFHPTIYAHERGNQSSYCRRKEMLTQKTKDIVKATAPVLAAHGYTIIQRFCRRHFEAPTRTRAST</sequence>
<dbReference type="AlphaFoldDB" id="A0A1H1K927"/>
<evidence type="ECO:0000313" key="2">
    <source>
        <dbReference type="Proteomes" id="UP000199365"/>
    </source>
</evidence>
<organism evidence="1 2">
    <name type="scientific">Paraburkholderia tuberum</name>
    <dbReference type="NCBI Taxonomy" id="157910"/>
    <lineage>
        <taxon>Bacteria</taxon>
        <taxon>Pseudomonadati</taxon>
        <taxon>Pseudomonadota</taxon>
        <taxon>Betaproteobacteria</taxon>
        <taxon>Burkholderiales</taxon>
        <taxon>Burkholderiaceae</taxon>
        <taxon>Paraburkholderia</taxon>
    </lineage>
</organism>
<dbReference type="GO" id="GO:0020037">
    <property type="term" value="F:heme binding"/>
    <property type="evidence" value="ECO:0007669"/>
    <property type="project" value="InterPro"/>
</dbReference>
<keyword evidence="2" id="KW-1185">Reference proteome</keyword>
<evidence type="ECO:0000313" key="1">
    <source>
        <dbReference type="EMBL" id="SDR58285.1"/>
    </source>
</evidence>
<gene>
    <name evidence="1" type="ORF">SAMN05445850_6500</name>
</gene>
<accession>A0A1H1K927</accession>
<dbReference type="GO" id="GO:0019825">
    <property type="term" value="F:oxygen binding"/>
    <property type="evidence" value="ECO:0007669"/>
    <property type="project" value="InterPro"/>
</dbReference>
<dbReference type="Gene3D" id="1.10.490.10">
    <property type="entry name" value="Globins"/>
    <property type="match status" value="1"/>
</dbReference>
<dbReference type="Proteomes" id="UP000199365">
    <property type="component" value="Unassembled WGS sequence"/>
</dbReference>
<name>A0A1H1K927_9BURK</name>
<reference evidence="2" key="1">
    <citation type="submission" date="2016-10" db="EMBL/GenBank/DDBJ databases">
        <authorList>
            <person name="Varghese N."/>
            <person name="Submissions S."/>
        </authorList>
    </citation>
    <scope>NUCLEOTIDE SEQUENCE [LARGE SCALE GENOMIC DNA]</scope>
    <source>
        <strain evidence="2">DUS833</strain>
    </source>
</reference>
<dbReference type="EMBL" id="FNKX01000003">
    <property type="protein sequence ID" value="SDR58285.1"/>
    <property type="molecule type" value="Genomic_DNA"/>
</dbReference>
<protein>
    <submittedName>
        <fullName evidence="1">Uncharacterized protein</fullName>
    </submittedName>
</protein>
<dbReference type="InterPro" id="IPR012292">
    <property type="entry name" value="Globin/Proto"/>
</dbReference>